<feature type="region of interest" description="Disordered" evidence="1">
    <location>
        <begin position="54"/>
        <end position="105"/>
    </location>
</feature>
<dbReference type="AlphaFoldDB" id="A0A9W5YUH2"/>
<dbReference type="Proteomes" id="UP001143548">
    <property type="component" value="Unassembled WGS sequence"/>
</dbReference>
<accession>A0A9W5YUH2</accession>
<evidence type="ECO:0000313" key="3">
    <source>
        <dbReference type="Proteomes" id="UP001143548"/>
    </source>
</evidence>
<protein>
    <submittedName>
        <fullName evidence="2">Uncharacterized protein</fullName>
    </submittedName>
</protein>
<comment type="caution">
    <text evidence="2">The sequence shown here is derived from an EMBL/GenBank/DDBJ whole genome shotgun (WGS) entry which is preliminary data.</text>
</comment>
<evidence type="ECO:0000313" key="2">
    <source>
        <dbReference type="EMBL" id="GKZ23805.1"/>
    </source>
</evidence>
<proteinExistence type="predicted"/>
<gene>
    <name evidence="2" type="ORF">AbraCBS73388_010397</name>
</gene>
<evidence type="ECO:0000256" key="1">
    <source>
        <dbReference type="SAM" id="MobiDB-lite"/>
    </source>
</evidence>
<name>A0A9W5YUH2_9EURO</name>
<organism evidence="2 3">
    <name type="scientific">Aspergillus brasiliensis</name>
    <dbReference type="NCBI Taxonomy" id="319629"/>
    <lineage>
        <taxon>Eukaryota</taxon>
        <taxon>Fungi</taxon>
        <taxon>Dikarya</taxon>
        <taxon>Ascomycota</taxon>
        <taxon>Pezizomycotina</taxon>
        <taxon>Eurotiomycetes</taxon>
        <taxon>Eurotiomycetidae</taxon>
        <taxon>Eurotiales</taxon>
        <taxon>Aspergillaceae</taxon>
        <taxon>Aspergillus</taxon>
        <taxon>Aspergillus subgen. Circumdati</taxon>
    </lineage>
</organism>
<dbReference type="EMBL" id="BROQ01000073">
    <property type="protein sequence ID" value="GKZ23805.1"/>
    <property type="molecule type" value="Genomic_DNA"/>
</dbReference>
<sequence>MVSKATERAIEWLAILAKTNAASEKARLLCEGLLRRIEQYAGVNSPTHPILNKVEIPVPPGSGPAELSSAPGPHPNELQAGSLPLLDPSNRLEAHLKGPPPPGSLNLMQIDKDPTVQDTYDESLPYDPSTGQIIGSFFPPNLGLGLEISDYFLEEV</sequence>
<reference evidence="2" key="1">
    <citation type="submission" date="2022-07" db="EMBL/GenBank/DDBJ databases">
        <title>Taxonomy of Aspergillus series Nigri: significant species reduction supported by multi-species coalescent approaches.</title>
        <authorList>
            <person name="Bian C."/>
            <person name="Kusuya Y."/>
            <person name="Sklenar F."/>
            <person name="D'hooge E."/>
            <person name="Yaguchi T."/>
            <person name="Takahashi H."/>
            <person name="Hubka V."/>
        </authorList>
    </citation>
    <scope>NUCLEOTIDE SEQUENCE</scope>
    <source>
        <strain evidence="2">CBS 733.88</strain>
    </source>
</reference>